<dbReference type="AlphaFoldDB" id="A0A1G9RBM5"/>
<keyword evidence="2" id="KW-0732">Signal</keyword>
<evidence type="ECO:0000256" key="2">
    <source>
        <dbReference type="SAM" id="SignalP"/>
    </source>
</evidence>
<feature type="chain" id="PRO_5011444259" evidence="2">
    <location>
        <begin position="25"/>
        <end position="227"/>
    </location>
</feature>
<feature type="region of interest" description="Disordered" evidence="1">
    <location>
        <begin position="188"/>
        <end position="227"/>
    </location>
</feature>
<gene>
    <name evidence="4" type="ORF">SAMN04488568_106121</name>
</gene>
<name>A0A1G9RBM5_9PROT</name>
<dbReference type="SMART" id="SM00749">
    <property type="entry name" value="BON"/>
    <property type="match status" value="2"/>
</dbReference>
<dbReference type="PANTHER" id="PTHR34606:SF15">
    <property type="entry name" value="BON DOMAIN-CONTAINING PROTEIN"/>
    <property type="match status" value="1"/>
</dbReference>
<evidence type="ECO:0000313" key="4">
    <source>
        <dbReference type="EMBL" id="SDM19785.1"/>
    </source>
</evidence>
<dbReference type="EMBL" id="FNHG01000006">
    <property type="protein sequence ID" value="SDM19785.1"/>
    <property type="molecule type" value="Genomic_DNA"/>
</dbReference>
<accession>A0A1G9RBM5</accession>
<dbReference type="InterPro" id="IPR007055">
    <property type="entry name" value="BON_dom"/>
</dbReference>
<reference evidence="4 5" key="1">
    <citation type="submission" date="2016-10" db="EMBL/GenBank/DDBJ databases">
        <authorList>
            <person name="de Groot N.N."/>
        </authorList>
    </citation>
    <scope>NUCLEOTIDE SEQUENCE [LARGE SCALE GENOMIC DNA]</scope>
    <source>
        <strain evidence="4 5">DSM 16077</strain>
    </source>
</reference>
<dbReference type="STRING" id="144026.SAMN04488568_106121"/>
<evidence type="ECO:0000256" key="1">
    <source>
        <dbReference type="SAM" id="MobiDB-lite"/>
    </source>
</evidence>
<sequence>MTARTKASLLLPLLCVLASLSACSAIQPERSIGRELDDTNASLSIKSAMLRSEGFALNGVDVEVTEGIALLTGSVPREDDRMMAECLAWSSVAVRTVANEIEVGASSGLRDRSRDAWITQRVRGHLLSDRNVRSVNFNVETYAGTVYLLGVARSRGELERVSAHAALVGGVVEVVSYVRIAGVPSELPSRGERRAEACAGESMPGLDSEGNPPNSTPQLLGAPGDPQ</sequence>
<dbReference type="RefSeq" id="WP_091769007.1">
    <property type="nucleotide sequence ID" value="NZ_FNHG01000006.1"/>
</dbReference>
<dbReference type="OrthoDB" id="8479706at2"/>
<feature type="signal peptide" evidence="2">
    <location>
        <begin position="1"/>
        <end position="24"/>
    </location>
</feature>
<dbReference type="Proteomes" id="UP000199759">
    <property type="component" value="Unassembled WGS sequence"/>
</dbReference>
<dbReference type="Gene3D" id="3.30.1340.30">
    <property type="match status" value="1"/>
</dbReference>
<organism evidence="4 5">
    <name type="scientific">Maricaulis salignorans</name>
    <dbReference type="NCBI Taxonomy" id="144026"/>
    <lineage>
        <taxon>Bacteria</taxon>
        <taxon>Pseudomonadati</taxon>
        <taxon>Pseudomonadota</taxon>
        <taxon>Alphaproteobacteria</taxon>
        <taxon>Maricaulales</taxon>
        <taxon>Maricaulaceae</taxon>
        <taxon>Maricaulis</taxon>
    </lineage>
</organism>
<keyword evidence="5" id="KW-1185">Reference proteome</keyword>
<evidence type="ECO:0000313" key="5">
    <source>
        <dbReference type="Proteomes" id="UP000199759"/>
    </source>
</evidence>
<dbReference type="InterPro" id="IPR051686">
    <property type="entry name" value="Lipoprotein_DolP"/>
</dbReference>
<dbReference type="InterPro" id="IPR014004">
    <property type="entry name" value="Transpt-assoc_nodulatn_dom_bac"/>
</dbReference>
<dbReference type="PROSITE" id="PS50914">
    <property type="entry name" value="BON"/>
    <property type="match status" value="2"/>
</dbReference>
<feature type="domain" description="BON" evidence="3">
    <location>
        <begin position="37"/>
        <end position="105"/>
    </location>
</feature>
<dbReference type="PANTHER" id="PTHR34606">
    <property type="entry name" value="BON DOMAIN-CONTAINING PROTEIN"/>
    <property type="match status" value="1"/>
</dbReference>
<dbReference type="PROSITE" id="PS51257">
    <property type="entry name" value="PROKAR_LIPOPROTEIN"/>
    <property type="match status" value="1"/>
</dbReference>
<evidence type="ECO:0000259" key="3">
    <source>
        <dbReference type="PROSITE" id="PS50914"/>
    </source>
</evidence>
<protein>
    <submittedName>
        <fullName evidence="4">Osmotically-inducible protein OsmY, contains BON domain</fullName>
    </submittedName>
</protein>
<dbReference type="Pfam" id="PF04972">
    <property type="entry name" value="BON"/>
    <property type="match status" value="2"/>
</dbReference>
<feature type="domain" description="BON" evidence="3">
    <location>
        <begin position="114"/>
        <end position="182"/>
    </location>
</feature>
<proteinExistence type="predicted"/>